<dbReference type="InterPro" id="IPR013806">
    <property type="entry name" value="Kringle-like"/>
</dbReference>
<evidence type="ECO:0000256" key="2">
    <source>
        <dbReference type="ARBA" id="ARBA00009228"/>
    </source>
</evidence>
<evidence type="ECO:0000256" key="5">
    <source>
        <dbReference type="ARBA" id="ARBA00022572"/>
    </source>
</evidence>
<dbReference type="GO" id="GO:0030194">
    <property type="term" value="P:positive regulation of blood coagulation"/>
    <property type="evidence" value="ECO:0007669"/>
    <property type="project" value="Ensembl"/>
</dbReference>
<feature type="domain" description="Peptidase S1" evidence="19">
    <location>
        <begin position="185"/>
        <end position="423"/>
    </location>
</feature>
<dbReference type="FunFam" id="2.40.10.10:FF:000003">
    <property type="entry name" value="Transmembrane serine protease 3"/>
    <property type="match status" value="1"/>
</dbReference>
<dbReference type="InterPro" id="IPR018114">
    <property type="entry name" value="TRYPSIN_HIS"/>
</dbReference>
<dbReference type="InterPro" id="IPR033116">
    <property type="entry name" value="TRYPSIN_SER"/>
</dbReference>
<dbReference type="GO" id="GO:0031638">
    <property type="term" value="P:zymogen activation"/>
    <property type="evidence" value="ECO:0007669"/>
    <property type="project" value="Ensembl"/>
</dbReference>
<keyword evidence="8" id="KW-0677">Repeat</keyword>
<accession>A0A8D0GID3</accession>
<dbReference type="GO" id="GO:0004252">
    <property type="term" value="F:serine-type endopeptidase activity"/>
    <property type="evidence" value="ECO:0007669"/>
    <property type="project" value="Ensembl"/>
</dbReference>
<dbReference type="PROSITE" id="PS00135">
    <property type="entry name" value="TRYPSIN_SER"/>
    <property type="match status" value="1"/>
</dbReference>
<keyword evidence="21" id="KW-1185">Reference proteome</keyword>
<comment type="similarity">
    <text evidence="2">Belongs to the peptidase S1 family. Snake venom subfamily.</text>
</comment>
<dbReference type="Pfam" id="PF00008">
    <property type="entry name" value="EGF"/>
    <property type="match status" value="1"/>
</dbReference>
<dbReference type="Gene3D" id="2.10.25.10">
    <property type="entry name" value="Laminin"/>
    <property type="match status" value="1"/>
</dbReference>
<dbReference type="InterPro" id="IPR038178">
    <property type="entry name" value="Kringle_sf"/>
</dbReference>
<keyword evidence="4 14" id="KW-0245">EGF-like domain</keyword>
<dbReference type="GO" id="GO:0002542">
    <property type="term" value="P:Factor XII activation"/>
    <property type="evidence" value="ECO:0007669"/>
    <property type="project" value="Ensembl"/>
</dbReference>
<gene>
    <name evidence="20" type="primary">F12</name>
</gene>
<dbReference type="GO" id="GO:0035821">
    <property type="term" value="P:modulation of process of another organism"/>
    <property type="evidence" value="ECO:0007669"/>
    <property type="project" value="UniProtKB-ARBA"/>
</dbReference>
<comment type="function">
    <text evidence="13">Factor XII is a serum glycoprotein that participates in the initiation of blood coagulation, fibrinolysis, and the generation of bradykinin and angiotensin. Prekallikrein is cleaved by factor XII to form kallikrein, which then cleaves factor XII first to alpha-factor XIIa and then trypsin cleaves it to beta-factor XIIa. Alpha-factor XIIa activates factor XI to factor XIa.</text>
</comment>
<dbReference type="GO" id="GO:0005615">
    <property type="term" value="C:extracellular space"/>
    <property type="evidence" value="ECO:0007669"/>
    <property type="project" value="Ensembl"/>
</dbReference>
<evidence type="ECO:0000256" key="16">
    <source>
        <dbReference type="RuleBase" id="RU363034"/>
    </source>
</evidence>
<dbReference type="FunFam" id="2.40.20.10:FF:000016">
    <property type="entry name" value="Coagulation factor XII"/>
    <property type="match status" value="1"/>
</dbReference>
<dbReference type="InterPro" id="IPR050127">
    <property type="entry name" value="Serine_Proteases_S1"/>
</dbReference>
<dbReference type="PROSITE" id="PS50070">
    <property type="entry name" value="KRINGLE_2"/>
    <property type="match status" value="1"/>
</dbReference>
<dbReference type="InterPro" id="IPR000742">
    <property type="entry name" value="EGF"/>
</dbReference>
<dbReference type="InterPro" id="IPR000001">
    <property type="entry name" value="Kringle"/>
</dbReference>
<dbReference type="PROSITE" id="PS50240">
    <property type="entry name" value="TRYPSIN_DOM"/>
    <property type="match status" value="1"/>
</dbReference>
<dbReference type="InterPro" id="IPR001314">
    <property type="entry name" value="Peptidase_S1A"/>
</dbReference>
<evidence type="ECO:0000256" key="8">
    <source>
        <dbReference type="ARBA" id="ARBA00022737"/>
    </source>
</evidence>
<dbReference type="GO" id="GO:0051919">
    <property type="term" value="P:positive regulation of fibrinolysis"/>
    <property type="evidence" value="ECO:0007669"/>
    <property type="project" value="Ensembl"/>
</dbReference>
<dbReference type="PRINTS" id="PR00722">
    <property type="entry name" value="CHYMOTRYPSIN"/>
</dbReference>
<feature type="domain" description="EGF-like" evidence="17">
    <location>
        <begin position="1"/>
        <end position="33"/>
    </location>
</feature>
<evidence type="ECO:0000256" key="9">
    <source>
        <dbReference type="ARBA" id="ARBA00022801"/>
    </source>
</evidence>
<evidence type="ECO:0000256" key="13">
    <source>
        <dbReference type="ARBA" id="ARBA00037517"/>
    </source>
</evidence>
<dbReference type="SUPFAM" id="SSF50494">
    <property type="entry name" value="Trypsin-like serine proteases"/>
    <property type="match status" value="1"/>
</dbReference>
<evidence type="ECO:0000256" key="10">
    <source>
        <dbReference type="ARBA" id="ARBA00022825"/>
    </source>
</evidence>
<comment type="subcellular location">
    <subcellularLocation>
        <location evidence="1">Secreted</location>
    </subcellularLocation>
</comment>
<keyword evidence="6 16" id="KW-0645">Protease</keyword>
<comment type="caution">
    <text evidence="14">Lacks conserved residue(s) required for the propagation of feature annotation.</text>
</comment>
<dbReference type="PROSITE" id="PS00021">
    <property type="entry name" value="KRINGLE_1"/>
    <property type="match status" value="1"/>
</dbReference>
<dbReference type="PROSITE" id="PS01186">
    <property type="entry name" value="EGF_2"/>
    <property type="match status" value="1"/>
</dbReference>
<evidence type="ECO:0000256" key="12">
    <source>
        <dbReference type="ARBA" id="ARBA00023180"/>
    </source>
</evidence>
<dbReference type="GO" id="GO:0051788">
    <property type="term" value="P:response to misfolded protein"/>
    <property type="evidence" value="ECO:0007669"/>
    <property type="project" value="Ensembl"/>
</dbReference>
<keyword evidence="10 16" id="KW-0720">Serine protease</keyword>
<dbReference type="PRINTS" id="PR00018">
    <property type="entry name" value="KRINGLE"/>
</dbReference>
<keyword evidence="11 14" id="KW-1015">Disulfide bond</keyword>
<evidence type="ECO:0000256" key="7">
    <source>
        <dbReference type="ARBA" id="ARBA00022729"/>
    </source>
</evidence>
<reference evidence="20" key="1">
    <citation type="submission" date="2025-08" db="UniProtKB">
        <authorList>
            <consortium name="Ensembl"/>
        </authorList>
    </citation>
    <scope>IDENTIFICATION</scope>
</reference>
<evidence type="ECO:0000259" key="17">
    <source>
        <dbReference type="PROSITE" id="PS50026"/>
    </source>
</evidence>
<dbReference type="GO" id="GO:0005791">
    <property type="term" value="C:rough endoplasmic reticulum"/>
    <property type="evidence" value="ECO:0007669"/>
    <property type="project" value="TreeGrafter"/>
</dbReference>
<dbReference type="Gene3D" id="2.40.20.10">
    <property type="entry name" value="Plasminogen Kringle 4"/>
    <property type="match status" value="1"/>
</dbReference>
<dbReference type="GO" id="GO:0016540">
    <property type="term" value="P:protein autoprocessing"/>
    <property type="evidence" value="ECO:0007669"/>
    <property type="project" value="Ensembl"/>
</dbReference>
<dbReference type="GO" id="GO:0007596">
    <property type="term" value="P:blood coagulation"/>
    <property type="evidence" value="ECO:0007669"/>
    <property type="project" value="Ensembl"/>
</dbReference>
<keyword evidence="9 16" id="KW-0378">Hydrolase</keyword>
<dbReference type="PROSITE" id="PS50026">
    <property type="entry name" value="EGF_3"/>
    <property type="match status" value="1"/>
</dbReference>
<dbReference type="PROSITE" id="PS00022">
    <property type="entry name" value="EGF_1"/>
    <property type="match status" value="1"/>
</dbReference>
<keyword evidence="5 15" id="KW-0420">Kringle</keyword>
<reference evidence="20" key="2">
    <citation type="submission" date="2025-09" db="UniProtKB">
        <authorList>
            <consortium name="Ensembl"/>
        </authorList>
    </citation>
    <scope>IDENTIFICATION</scope>
</reference>
<dbReference type="InterPro" id="IPR001254">
    <property type="entry name" value="Trypsin_dom"/>
</dbReference>
<dbReference type="InterPro" id="IPR018056">
    <property type="entry name" value="Kringle_CS"/>
</dbReference>
<keyword evidence="3" id="KW-0964">Secreted</keyword>
<dbReference type="SUPFAM" id="SSF57440">
    <property type="entry name" value="Kringle-like"/>
    <property type="match status" value="1"/>
</dbReference>
<dbReference type="AlphaFoldDB" id="A0A8D0GID3"/>
<name>A0A8D0GID3_SPHPU</name>
<proteinExistence type="inferred from homology"/>
<dbReference type="Pfam" id="PF00089">
    <property type="entry name" value="Trypsin"/>
    <property type="match status" value="1"/>
</dbReference>
<dbReference type="Pfam" id="PF00051">
    <property type="entry name" value="Kringle"/>
    <property type="match status" value="1"/>
</dbReference>
<dbReference type="CDD" id="cd00054">
    <property type="entry name" value="EGF_CA"/>
    <property type="match status" value="1"/>
</dbReference>
<evidence type="ECO:0000256" key="6">
    <source>
        <dbReference type="ARBA" id="ARBA00022670"/>
    </source>
</evidence>
<dbReference type="Gene3D" id="2.40.10.10">
    <property type="entry name" value="Trypsin-like serine proteases"/>
    <property type="match status" value="2"/>
</dbReference>
<protein>
    <submittedName>
        <fullName evidence="20">Coagulation factor XII</fullName>
    </submittedName>
</protein>
<dbReference type="Proteomes" id="UP000694392">
    <property type="component" value="Unplaced"/>
</dbReference>
<dbReference type="PANTHER" id="PTHR24264">
    <property type="entry name" value="TRYPSIN-RELATED"/>
    <property type="match status" value="1"/>
</dbReference>
<organism evidence="20 21">
    <name type="scientific">Sphenodon punctatus</name>
    <name type="common">Tuatara</name>
    <name type="synonym">Hatteria punctata</name>
    <dbReference type="NCBI Taxonomy" id="8508"/>
    <lineage>
        <taxon>Eukaryota</taxon>
        <taxon>Metazoa</taxon>
        <taxon>Chordata</taxon>
        <taxon>Craniata</taxon>
        <taxon>Vertebrata</taxon>
        <taxon>Euteleostomi</taxon>
        <taxon>Lepidosauria</taxon>
        <taxon>Sphenodontia</taxon>
        <taxon>Sphenodontidae</taxon>
        <taxon>Sphenodon</taxon>
    </lineage>
</organism>
<dbReference type="PROSITE" id="PS00134">
    <property type="entry name" value="TRYPSIN_HIS"/>
    <property type="match status" value="1"/>
</dbReference>
<sequence length="426" mass="46229">CARNPCLNGGHCLELKHGWVCGCHDGFTGLVCDIDLKQTCYTGNGHLYHGTAQTTLSGAHCLPWDSPILLHELSSLSMDNPVSLGLGAHRFCRNPDNDSQPWCYILWEEHLSWEFCNITMCQLQTAGKALQPLGPTAFLTGAEATVEVNSTLMPDSLSRNDSSIASSAQACGQRYTKSISELSRVVGGMVALPGAHPYLAALHLGEQFCGGSLIASCWVLTAAHCFQHRPDISQISVVLGQRFYNISTEGSVRLQVQGYELHKSYSELGHRHDIALVRLKETAPGRCADFSHMILPVCLPNAREPLNTSTPCQIAGWGHLYEGASEVSKFLQEARLPLIPNEQCRSPEVHGTQITSDMLCAGYLEGGTDACQGDSGGPLVCDEHGRATLRGIVSWGTGCALENKPGVYTSVTHYLDWIQTLQLHTT</sequence>
<keyword evidence="7" id="KW-0732">Signal</keyword>
<evidence type="ECO:0000313" key="20">
    <source>
        <dbReference type="Ensembl" id="ENSSPUP00000007279.1"/>
    </source>
</evidence>
<dbReference type="PANTHER" id="PTHR24264:SF46">
    <property type="entry name" value="COAGULATION FACTOR XII"/>
    <property type="match status" value="1"/>
</dbReference>
<dbReference type="CDD" id="cd00108">
    <property type="entry name" value="KR"/>
    <property type="match status" value="1"/>
</dbReference>
<dbReference type="CDD" id="cd00190">
    <property type="entry name" value="Tryp_SPc"/>
    <property type="match status" value="1"/>
</dbReference>
<dbReference type="InterPro" id="IPR043504">
    <property type="entry name" value="Peptidase_S1_PA_chymotrypsin"/>
</dbReference>
<evidence type="ECO:0000256" key="14">
    <source>
        <dbReference type="PROSITE-ProRule" id="PRU00076"/>
    </source>
</evidence>
<evidence type="ECO:0000259" key="18">
    <source>
        <dbReference type="PROSITE" id="PS50070"/>
    </source>
</evidence>
<dbReference type="FunFam" id="2.10.25.10:FF:000012">
    <property type="entry name" value="Delta-like protein"/>
    <property type="match status" value="1"/>
</dbReference>
<feature type="disulfide bond" evidence="14">
    <location>
        <begin position="23"/>
        <end position="32"/>
    </location>
</feature>
<dbReference type="SMART" id="SM00130">
    <property type="entry name" value="KR"/>
    <property type="match status" value="1"/>
</dbReference>
<evidence type="ECO:0000256" key="15">
    <source>
        <dbReference type="PROSITE-ProRule" id="PRU00121"/>
    </source>
</evidence>
<dbReference type="InterPro" id="IPR009003">
    <property type="entry name" value="Peptidase_S1_PA"/>
</dbReference>
<evidence type="ECO:0000256" key="1">
    <source>
        <dbReference type="ARBA" id="ARBA00004613"/>
    </source>
</evidence>
<keyword evidence="12" id="KW-0325">Glycoprotein</keyword>
<evidence type="ECO:0000259" key="19">
    <source>
        <dbReference type="PROSITE" id="PS50240"/>
    </source>
</evidence>
<evidence type="ECO:0000256" key="4">
    <source>
        <dbReference type="ARBA" id="ARBA00022536"/>
    </source>
</evidence>
<dbReference type="GO" id="GO:0010756">
    <property type="term" value="P:positive regulation of plasminogen activation"/>
    <property type="evidence" value="ECO:0007669"/>
    <property type="project" value="Ensembl"/>
</dbReference>
<dbReference type="Ensembl" id="ENSSPUT00000007758.1">
    <property type="protein sequence ID" value="ENSSPUP00000007279.1"/>
    <property type="gene ID" value="ENSSPUG00000005594.1"/>
</dbReference>
<evidence type="ECO:0000256" key="3">
    <source>
        <dbReference type="ARBA" id="ARBA00022525"/>
    </source>
</evidence>
<evidence type="ECO:0000313" key="21">
    <source>
        <dbReference type="Proteomes" id="UP000694392"/>
    </source>
</evidence>
<dbReference type="SMART" id="SM00020">
    <property type="entry name" value="Tryp_SPc"/>
    <property type="match status" value="1"/>
</dbReference>
<dbReference type="GeneTree" id="ENSGT00940000161657"/>
<feature type="domain" description="Kringle" evidence="18">
    <location>
        <begin position="39"/>
        <end position="121"/>
    </location>
</feature>
<evidence type="ECO:0000256" key="11">
    <source>
        <dbReference type="ARBA" id="ARBA00023157"/>
    </source>
</evidence>